<reference evidence="1 2" key="1">
    <citation type="submission" date="2016-03" db="EMBL/GenBank/DDBJ databases">
        <title>Complete genome sequence of Thermococcus profundus strain DT5432.</title>
        <authorList>
            <person name="Oger P.M."/>
        </authorList>
    </citation>
    <scope>NUCLEOTIDE SEQUENCE [LARGE SCALE GENOMIC DNA]</scope>
    <source>
        <strain evidence="1 2">DT 5432</strain>
    </source>
</reference>
<dbReference type="AlphaFoldDB" id="A0A2Z2MDQ4"/>
<evidence type="ECO:0000313" key="2">
    <source>
        <dbReference type="Proteomes" id="UP000250179"/>
    </source>
</evidence>
<dbReference type="KEGG" id="tprf:A3L09_01885"/>
<dbReference type="Proteomes" id="UP000250179">
    <property type="component" value="Chromosome"/>
</dbReference>
<dbReference type="EMBL" id="CP014862">
    <property type="protein sequence ID" value="ASJ02104.1"/>
    <property type="molecule type" value="Genomic_DNA"/>
</dbReference>
<organism evidence="1 2">
    <name type="scientific">Thermococcus profundus</name>
    <dbReference type="NCBI Taxonomy" id="49899"/>
    <lineage>
        <taxon>Archaea</taxon>
        <taxon>Methanobacteriati</taxon>
        <taxon>Methanobacteriota</taxon>
        <taxon>Thermococci</taxon>
        <taxon>Thermococcales</taxon>
        <taxon>Thermococcaceae</taxon>
        <taxon>Thermococcus</taxon>
    </lineage>
</organism>
<proteinExistence type="predicted"/>
<dbReference type="Pfam" id="PF03192">
    <property type="entry name" value="DUF257"/>
    <property type="match status" value="1"/>
</dbReference>
<dbReference type="Gene3D" id="3.40.50.11570">
    <property type="entry name" value="Protein of unknown function DUF257"/>
    <property type="match status" value="1"/>
</dbReference>
<name>A0A2Z2MDQ4_THEPR</name>
<protein>
    <recommendedName>
        <fullName evidence="3">KaiC-like domain-containing protein</fullName>
    </recommendedName>
</protein>
<gene>
    <name evidence="1" type="ORF">A3L09_01885</name>
</gene>
<evidence type="ECO:0000313" key="1">
    <source>
        <dbReference type="EMBL" id="ASJ02104.1"/>
    </source>
</evidence>
<keyword evidence="2" id="KW-1185">Reference proteome</keyword>
<sequence>MGIGVYHTAIWARKRGIKLVVVDILDAYSTLISKMKLMGMETSSLENVDVIKLGGGSTAGNVRVKIKDISEPVILSKKFNEAYRAVLSEEKGQVLTLAFGLEKLFTALNLSERAVQLIIDQLAKYIGDDRRITILLVNSDILPENRKFVLNLLEDMATTVIRTSKMGRMIEFHIIKSINSELEGICVRF</sequence>
<dbReference type="InterPro" id="IPR005489">
    <property type="entry name" value="DUF257"/>
</dbReference>
<evidence type="ECO:0008006" key="3">
    <source>
        <dbReference type="Google" id="ProtNLM"/>
    </source>
</evidence>
<accession>A0A2Z2MDQ4</accession>